<dbReference type="KEGG" id="acab:QRX50_34140"/>
<reference evidence="5 6" key="1">
    <citation type="submission" date="2023-06" db="EMBL/GenBank/DDBJ databases">
        <authorList>
            <person name="Oyuntsetseg B."/>
            <person name="Kim S.B."/>
        </authorList>
    </citation>
    <scope>NUCLEOTIDE SEQUENCE [LARGE SCALE GENOMIC DNA]</scope>
    <source>
        <strain evidence="5 6">2-15</strain>
    </source>
</reference>
<dbReference type="InterPro" id="IPR009057">
    <property type="entry name" value="Homeodomain-like_sf"/>
</dbReference>
<protein>
    <submittedName>
        <fullName evidence="5">AraC family transcriptional regulator</fullName>
    </submittedName>
</protein>
<dbReference type="PANTHER" id="PTHR46796">
    <property type="entry name" value="HTH-TYPE TRANSCRIPTIONAL ACTIVATOR RHAS-RELATED"/>
    <property type="match status" value="1"/>
</dbReference>
<evidence type="ECO:0000256" key="2">
    <source>
        <dbReference type="ARBA" id="ARBA00023125"/>
    </source>
</evidence>
<keyword evidence="2" id="KW-0238">DNA-binding</keyword>
<dbReference type="GO" id="GO:0043565">
    <property type="term" value="F:sequence-specific DNA binding"/>
    <property type="evidence" value="ECO:0007669"/>
    <property type="project" value="InterPro"/>
</dbReference>
<dbReference type="PANTHER" id="PTHR46796:SF7">
    <property type="entry name" value="ARAC FAMILY TRANSCRIPTIONAL REGULATOR"/>
    <property type="match status" value="1"/>
</dbReference>
<dbReference type="PROSITE" id="PS00041">
    <property type="entry name" value="HTH_ARAC_FAMILY_1"/>
    <property type="match status" value="1"/>
</dbReference>
<dbReference type="RefSeq" id="WP_285967229.1">
    <property type="nucleotide sequence ID" value="NZ_CP127294.1"/>
</dbReference>
<dbReference type="InterPro" id="IPR011051">
    <property type="entry name" value="RmlC_Cupin_sf"/>
</dbReference>
<dbReference type="GO" id="GO:0003700">
    <property type="term" value="F:DNA-binding transcription factor activity"/>
    <property type="evidence" value="ECO:0007669"/>
    <property type="project" value="InterPro"/>
</dbReference>
<proteinExistence type="predicted"/>
<evidence type="ECO:0000256" key="3">
    <source>
        <dbReference type="ARBA" id="ARBA00023163"/>
    </source>
</evidence>
<dbReference type="InterPro" id="IPR018062">
    <property type="entry name" value="HTH_AraC-typ_CS"/>
</dbReference>
<accession>A0A9Y2MSD2</accession>
<dbReference type="SMART" id="SM00342">
    <property type="entry name" value="HTH_ARAC"/>
    <property type="match status" value="1"/>
</dbReference>
<dbReference type="InterPro" id="IPR050204">
    <property type="entry name" value="AraC_XylS_family_regulators"/>
</dbReference>
<dbReference type="Proteomes" id="UP001236014">
    <property type="component" value="Chromosome"/>
</dbReference>
<dbReference type="Pfam" id="PF12833">
    <property type="entry name" value="HTH_18"/>
    <property type="match status" value="1"/>
</dbReference>
<evidence type="ECO:0000259" key="4">
    <source>
        <dbReference type="PROSITE" id="PS01124"/>
    </source>
</evidence>
<name>A0A9Y2MSD2_9PSEU</name>
<dbReference type="PROSITE" id="PS01124">
    <property type="entry name" value="HTH_ARAC_FAMILY_2"/>
    <property type="match status" value="1"/>
</dbReference>
<dbReference type="SUPFAM" id="SSF46689">
    <property type="entry name" value="Homeodomain-like"/>
    <property type="match status" value="2"/>
</dbReference>
<keyword evidence="6" id="KW-1185">Reference proteome</keyword>
<keyword evidence="3" id="KW-0804">Transcription</keyword>
<dbReference type="InterPro" id="IPR018060">
    <property type="entry name" value="HTH_AraC"/>
</dbReference>
<evidence type="ECO:0000313" key="5">
    <source>
        <dbReference type="EMBL" id="WIX76481.1"/>
    </source>
</evidence>
<evidence type="ECO:0000313" key="6">
    <source>
        <dbReference type="Proteomes" id="UP001236014"/>
    </source>
</evidence>
<dbReference type="SUPFAM" id="SSF51182">
    <property type="entry name" value="RmlC-like cupins"/>
    <property type="match status" value="1"/>
</dbReference>
<dbReference type="EMBL" id="CP127294">
    <property type="protein sequence ID" value="WIX76481.1"/>
    <property type="molecule type" value="Genomic_DNA"/>
</dbReference>
<sequence>MDPVEDVLTAMRIEQSRYVRIEAGAPWGIAFHSPETTRLVLIASGSCVLTGEHVGEPRRLAPGDCFVVRAGAQFTLEDEPGRELVECETLFTEPEGTVATHGGTGARTDIVSGRFSFDATAAEPLFAMLPPLFLLDLHGEAGEQLRSTFDLLAREEAGAGLGSRLVTSRLADVLFVQAIRAFCDIGGGDLGWLAAQRDPRLAAATRALHADPAHPWTVEALANEAGLSRSAFAAAFRAVVGETPLGYLTSWRLHQAKRLLRETDLSVAQIAARVGYESNAALTRVFSRRVGTTPGAWRRR</sequence>
<feature type="domain" description="HTH araC/xylS-type" evidence="4">
    <location>
        <begin position="202"/>
        <end position="300"/>
    </location>
</feature>
<dbReference type="Gene3D" id="1.10.10.60">
    <property type="entry name" value="Homeodomain-like"/>
    <property type="match status" value="2"/>
</dbReference>
<dbReference type="Pfam" id="PF12852">
    <property type="entry name" value="Cupin_6"/>
    <property type="match status" value="1"/>
</dbReference>
<dbReference type="InterPro" id="IPR032783">
    <property type="entry name" value="AraC_lig"/>
</dbReference>
<evidence type="ECO:0000256" key="1">
    <source>
        <dbReference type="ARBA" id="ARBA00023015"/>
    </source>
</evidence>
<dbReference type="AlphaFoldDB" id="A0A9Y2MSD2"/>
<organism evidence="5 6">
    <name type="scientific">Amycolatopsis carbonis</name>
    <dbReference type="NCBI Taxonomy" id="715471"/>
    <lineage>
        <taxon>Bacteria</taxon>
        <taxon>Bacillati</taxon>
        <taxon>Actinomycetota</taxon>
        <taxon>Actinomycetes</taxon>
        <taxon>Pseudonocardiales</taxon>
        <taxon>Pseudonocardiaceae</taxon>
        <taxon>Amycolatopsis</taxon>
    </lineage>
</organism>
<keyword evidence="1" id="KW-0805">Transcription regulation</keyword>
<gene>
    <name evidence="5" type="ORF">QRX50_34140</name>
</gene>